<dbReference type="FunFam" id="3.40.50.720:FF:000001">
    <property type="entry name" value="Glyceraldehyde-3-phosphate dehydrogenase"/>
    <property type="match status" value="1"/>
</dbReference>
<dbReference type="SUPFAM" id="SSF55347">
    <property type="entry name" value="Glyceraldehyde-3-phosphate dehydrogenase-like, C-terminal domain"/>
    <property type="match status" value="1"/>
</dbReference>
<evidence type="ECO:0000256" key="2">
    <source>
        <dbReference type="ARBA" id="ARBA00021022"/>
    </source>
</evidence>
<feature type="active site" description="Nucleophile" evidence="4">
    <location>
        <position position="166"/>
    </location>
</feature>
<dbReference type="EMBL" id="AMAH01000057">
    <property type="protein sequence ID" value="EJX54479.1"/>
    <property type="molecule type" value="Genomic_DNA"/>
</dbReference>
<gene>
    <name evidence="10" type="ORF">HMPREF1378_00732</name>
</gene>
<feature type="site" description="Activates thiol group during catalysis" evidence="7">
    <location>
        <position position="193"/>
    </location>
</feature>
<comment type="similarity">
    <text evidence="1 8">Belongs to the glyceraldehyde-3-phosphate dehydrogenase family.</text>
</comment>
<evidence type="ECO:0000259" key="9">
    <source>
        <dbReference type="SMART" id="SM00846"/>
    </source>
</evidence>
<feature type="domain" description="Glyceraldehyde 3-phosphate dehydrogenase NAD(P) binding" evidence="9">
    <location>
        <begin position="17"/>
        <end position="166"/>
    </location>
</feature>
<dbReference type="InterPro" id="IPR020831">
    <property type="entry name" value="GlycerAld/Erythrose_P_DH"/>
</dbReference>
<dbReference type="PIRSF" id="PIRSF000149">
    <property type="entry name" value="GAP_DH"/>
    <property type="match status" value="1"/>
</dbReference>
<dbReference type="InterPro" id="IPR020829">
    <property type="entry name" value="GlycerAld_3-P_DH_cat"/>
</dbReference>
<evidence type="ECO:0000256" key="3">
    <source>
        <dbReference type="ARBA" id="ARBA00023002"/>
    </source>
</evidence>
<feature type="binding site" evidence="5">
    <location>
        <begin position="226"/>
        <end position="227"/>
    </location>
    <ligand>
        <name>D-glyceraldehyde 3-phosphate</name>
        <dbReference type="ChEBI" id="CHEBI:59776"/>
    </ligand>
</feature>
<dbReference type="GO" id="GO:0006006">
    <property type="term" value="P:glucose metabolic process"/>
    <property type="evidence" value="ECO:0007669"/>
    <property type="project" value="InterPro"/>
</dbReference>
<dbReference type="AlphaFoldDB" id="A0AAV3GXL6"/>
<sequence>MPFHSTPNKGGTFDMTVKVGINGFGRIGRLAFRRIKEVSDDIEVVAINDLTSPTMLAQLLQFDSTHGTYPGTVTATEDSIVVDGEATRVYAEPDASKIPWAKENGVDIVLECTGFYTSEEKAKAHLDAGVKRVVISAPAGAMKTIVYNVNDDTLDENDKIISAGSCTTNCLAPMAYFLNNEFGIEVGTMTTVHAYTSTQMLLDGPVKGGNLRAARSAADNTIPHSTGAAKAIGLVIPELQGKLQGHAQRVPVVDGSLTELVSVLKTKVTADQVNEAIKKHTVDNPSFGYDDRQIVSSDVIGTTQGSIFDPTQTEVTTAGDFQLVKTVAWYDNEYGFTCQMIRLLEKFANL</sequence>
<comment type="caution">
    <text evidence="10">The sequence shown here is derived from an EMBL/GenBank/DDBJ whole genome shotgun (WGS) entry which is preliminary data.</text>
</comment>
<dbReference type="Gene3D" id="3.40.50.720">
    <property type="entry name" value="NAD(P)-binding Rossmann-like Domain"/>
    <property type="match status" value="1"/>
</dbReference>
<keyword evidence="6" id="KW-0520">NAD</keyword>
<dbReference type="SUPFAM" id="SSF51735">
    <property type="entry name" value="NAD(P)-binding Rossmann-fold domains"/>
    <property type="match status" value="1"/>
</dbReference>
<dbReference type="SMART" id="SM00846">
    <property type="entry name" value="Gp_dh_N"/>
    <property type="match status" value="1"/>
</dbReference>
<dbReference type="GO" id="GO:0050661">
    <property type="term" value="F:NADP binding"/>
    <property type="evidence" value="ECO:0007669"/>
    <property type="project" value="InterPro"/>
</dbReference>
<organism evidence="10 11">
    <name type="scientific">Enterococcus faecium R496</name>
    <dbReference type="NCBI Taxonomy" id="1134836"/>
    <lineage>
        <taxon>Bacteria</taxon>
        <taxon>Bacillati</taxon>
        <taxon>Bacillota</taxon>
        <taxon>Bacilli</taxon>
        <taxon>Lactobacillales</taxon>
        <taxon>Enterococcaceae</taxon>
        <taxon>Enterococcus</taxon>
    </lineage>
</organism>
<dbReference type="PANTHER" id="PTHR43148">
    <property type="entry name" value="GLYCERALDEHYDE-3-PHOSPHATE DEHYDROGENASE 2"/>
    <property type="match status" value="1"/>
</dbReference>
<feature type="binding site" evidence="6">
    <location>
        <position position="136"/>
    </location>
    <ligand>
        <name>NAD(+)</name>
        <dbReference type="ChEBI" id="CHEBI:57540"/>
    </ligand>
</feature>
<evidence type="ECO:0000256" key="1">
    <source>
        <dbReference type="ARBA" id="ARBA00007406"/>
    </source>
</evidence>
<dbReference type="NCBIfam" id="TIGR01534">
    <property type="entry name" value="GAPDH-I"/>
    <property type="match status" value="1"/>
</dbReference>
<evidence type="ECO:0000256" key="8">
    <source>
        <dbReference type="RuleBase" id="RU000397"/>
    </source>
</evidence>
<dbReference type="Pfam" id="PF02800">
    <property type="entry name" value="Gp_dh_C"/>
    <property type="match status" value="1"/>
</dbReference>
<feature type="binding site" evidence="5">
    <location>
        <position position="249"/>
    </location>
    <ligand>
        <name>D-glyceraldehyde 3-phosphate</name>
        <dbReference type="ChEBI" id="CHEBI:59776"/>
    </ligand>
</feature>
<dbReference type="InterPro" id="IPR020828">
    <property type="entry name" value="GlycerAld_3-P_DH_NAD(P)-bd"/>
</dbReference>
<dbReference type="GO" id="GO:0016620">
    <property type="term" value="F:oxidoreductase activity, acting on the aldehyde or oxo group of donors, NAD or NADP as acceptor"/>
    <property type="evidence" value="ECO:0007669"/>
    <property type="project" value="InterPro"/>
</dbReference>
<dbReference type="CDD" id="cd18126">
    <property type="entry name" value="GAPDH_I_C"/>
    <property type="match status" value="1"/>
</dbReference>
<dbReference type="Gene3D" id="3.30.360.10">
    <property type="entry name" value="Dihydrodipicolinate Reductase, domain 2"/>
    <property type="match status" value="1"/>
</dbReference>
<evidence type="ECO:0000256" key="4">
    <source>
        <dbReference type="PIRSR" id="PIRSR000149-1"/>
    </source>
</evidence>
<dbReference type="Pfam" id="PF00044">
    <property type="entry name" value="Gp_dh_N"/>
    <property type="match status" value="1"/>
</dbReference>
<name>A0AAV3GXL6_ENTFC</name>
<accession>A0AAV3GXL6</accession>
<proteinExistence type="inferred from homology"/>
<dbReference type="CDD" id="cd05214">
    <property type="entry name" value="GAPDH_I_N"/>
    <property type="match status" value="1"/>
</dbReference>
<evidence type="ECO:0000313" key="10">
    <source>
        <dbReference type="EMBL" id="EJX54479.1"/>
    </source>
</evidence>
<dbReference type="InterPro" id="IPR006424">
    <property type="entry name" value="Glyceraldehyde-3-P_DH_1"/>
</dbReference>
<evidence type="ECO:0000256" key="7">
    <source>
        <dbReference type="PIRSR" id="PIRSR000149-4"/>
    </source>
</evidence>
<feature type="binding site" evidence="5">
    <location>
        <position position="196"/>
    </location>
    <ligand>
        <name>D-glyceraldehyde 3-phosphate</name>
        <dbReference type="ChEBI" id="CHEBI:59776"/>
    </ligand>
</feature>
<dbReference type="InterPro" id="IPR036291">
    <property type="entry name" value="NAD(P)-bd_dom_sf"/>
</dbReference>
<dbReference type="PRINTS" id="PR00078">
    <property type="entry name" value="G3PDHDRGNASE"/>
</dbReference>
<keyword evidence="3" id="KW-0560">Oxidoreductase</keyword>
<reference evidence="10 11" key="1">
    <citation type="submission" date="2012-04" db="EMBL/GenBank/DDBJ databases">
        <authorList>
            <person name="Weinstock G."/>
            <person name="Sodergren E."/>
            <person name="Lobos E.A."/>
            <person name="Fulton L."/>
            <person name="Fulton R."/>
            <person name="Courtney L."/>
            <person name="Fronick C."/>
            <person name="O'Laughlin M."/>
            <person name="Godfrey J."/>
            <person name="Wilson R.M."/>
            <person name="Miner T."/>
            <person name="Farmer C."/>
            <person name="Delehaunty K."/>
            <person name="Cordes M."/>
            <person name="Minx P."/>
            <person name="Tomlinson C."/>
            <person name="Chen J."/>
            <person name="Wollam A."/>
            <person name="Pepin K.H."/>
            <person name="Bhonagiri V."/>
            <person name="Zhang X."/>
            <person name="Suruliraj S."/>
            <person name="Warren W."/>
            <person name="Mitreva M."/>
            <person name="Mardis E.R."/>
            <person name="Wilson R.K."/>
        </authorList>
    </citation>
    <scope>NUCLEOTIDE SEQUENCE [LARGE SCALE GENOMIC DNA]</scope>
    <source>
        <strain evidence="10 11">R496</strain>
    </source>
</reference>
<keyword evidence="6" id="KW-0547">Nucleotide-binding</keyword>
<feature type="binding site" evidence="6">
    <location>
        <position position="332"/>
    </location>
    <ligand>
        <name>NAD(+)</name>
        <dbReference type="ChEBI" id="CHEBI:57540"/>
    </ligand>
</feature>
<evidence type="ECO:0000313" key="11">
    <source>
        <dbReference type="Proteomes" id="UP000006402"/>
    </source>
</evidence>
<evidence type="ECO:0000256" key="6">
    <source>
        <dbReference type="PIRSR" id="PIRSR000149-3"/>
    </source>
</evidence>
<feature type="binding site" evidence="6">
    <location>
        <begin position="26"/>
        <end position="27"/>
    </location>
    <ligand>
        <name>NAD(+)</name>
        <dbReference type="ChEBI" id="CHEBI:57540"/>
    </ligand>
</feature>
<feature type="binding site" evidence="6">
    <location>
        <position position="49"/>
    </location>
    <ligand>
        <name>NAD(+)</name>
        <dbReference type="ChEBI" id="CHEBI:57540"/>
    </ligand>
</feature>
<protein>
    <recommendedName>
        <fullName evidence="2">Glyceraldehyde-3-phosphate dehydrogenase</fullName>
    </recommendedName>
</protein>
<dbReference type="GO" id="GO:0051287">
    <property type="term" value="F:NAD binding"/>
    <property type="evidence" value="ECO:0007669"/>
    <property type="project" value="InterPro"/>
</dbReference>
<dbReference type="Proteomes" id="UP000006402">
    <property type="component" value="Unassembled WGS sequence"/>
</dbReference>
<feature type="binding site" evidence="5">
    <location>
        <begin position="165"/>
        <end position="167"/>
    </location>
    <ligand>
        <name>D-glyceraldehyde 3-phosphate</name>
        <dbReference type="ChEBI" id="CHEBI:59776"/>
    </ligand>
</feature>
<dbReference type="FunFam" id="3.30.360.10:FF:000002">
    <property type="entry name" value="Glyceraldehyde-3-phosphate dehydrogenase"/>
    <property type="match status" value="1"/>
</dbReference>
<evidence type="ECO:0000256" key="5">
    <source>
        <dbReference type="PIRSR" id="PIRSR000149-2"/>
    </source>
</evidence>